<comment type="subcellular location">
    <subcellularLocation>
        <location evidence="1 7">Cell membrane</location>
        <topology evidence="1 7">Multi-pass membrane protein</topology>
    </subcellularLocation>
</comment>
<evidence type="ECO:0000256" key="5">
    <source>
        <dbReference type="ARBA" id="ARBA00022989"/>
    </source>
</evidence>
<accession>A0A3G1L1P5</accession>
<dbReference type="PANTHER" id="PTHR43163:SF6">
    <property type="entry name" value="DIPEPTIDE TRANSPORT SYSTEM PERMEASE PROTEIN DPPB-RELATED"/>
    <property type="match status" value="1"/>
</dbReference>
<sequence>MLSIVKRLGWAVVVLFGLSIVTFSLLRIIPGDPARMALGPRATEDIVEQYREVHHLNDPLPVQYSYWLGGVLQGDFGTSTVTLRPVTRDLADFAPATVELVLFAGIPPIFFALLFGVIGAKHKNRWPDYLIRFSGYICVATPAFVFAVFLLLIFGYWLPILPSIGGQLSPQFVVPRIIGLTILDALLGGRFDMAWDGFLHIILPAMALGVGHMMQEARITRSSMLDNMGKDYITMITSQGVPSNIINRKYLLRPSVIPTVSIMGLDIAALFGNAFLVEQIFNWPGLSRYGINAMLQKDINATCAVVLILGVVFVTANIVVDIVIMLLDPRMRQKRAK</sequence>
<reference evidence="9 10" key="1">
    <citation type="submission" date="2016-10" db="EMBL/GenBank/DDBJ databases">
        <title>Complete Genome Sequence of Peptococcaceae strain DCMF.</title>
        <authorList>
            <person name="Edwards R.J."/>
            <person name="Holland S.I."/>
            <person name="Deshpande N.P."/>
            <person name="Wong Y.K."/>
            <person name="Ertan H."/>
            <person name="Manefield M."/>
            <person name="Russell T.L."/>
            <person name="Lee M.J."/>
        </authorList>
    </citation>
    <scope>NUCLEOTIDE SEQUENCE [LARGE SCALE GENOMIC DNA]</scope>
    <source>
        <strain evidence="9 10">DCMF</strain>
    </source>
</reference>
<dbReference type="PROSITE" id="PS50928">
    <property type="entry name" value="ABC_TM1"/>
    <property type="match status" value="1"/>
</dbReference>
<dbReference type="AlphaFoldDB" id="A0A3G1L1P5"/>
<dbReference type="Gene3D" id="1.10.3720.10">
    <property type="entry name" value="MetI-like"/>
    <property type="match status" value="1"/>
</dbReference>
<feature type="transmembrane region" description="Helical" evidence="7">
    <location>
        <begin position="256"/>
        <end position="277"/>
    </location>
</feature>
<dbReference type="Proteomes" id="UP000323521">
    <property type="component" value="Chromosome"/>
</dbReference>
<keyword evidence="10" id="KW-1185">Reference proteome</keyword>
<name>A0A3G1L1P5_FORW1</name>
<keyword evidence="2 7" id="KW-0813">Transport</keyword>
<feature type="transmembrane region" description="Helical" evidence="7">
    <location>
        <begin position="100"/>
        <end position="121"/>
    </location>
</feature>
<gene>
    <name evidence="9" type="ORF">DCMF_11715</name>
</gene>
<protein>
    <submittedName>
        <fullName evidence="9">Peptide ABC transporter</fullName>
    </submittedName>
</protein>
<dbReference type="GO" id="GO:0055085">
    <property type="term" value="P:transmembrane transport"/>
    <property type="evidence" value="ECO:0007669"/>
    <property type="project" value="InterPro"/>
</dbReference>
<evidence type="ECO:0000256" key="1">
    <source>
        <dbReference type="ARBA" id="ARBA00004651"/>
    </source>
</evidence>
<keyword evidence="4 7" id="KW-0812">Transmembrane</keyword>
<dbReference type="SUPFAM" id="SSF161098">
    <property type="entry name" value="MetI-like"/>
    <property type="match status" value="1"/>
</dbReference>
<dbReference type="EMBL" id="CP017634">
    <property type="protein sequence ID" value="ATW28558.1"/>
    <property type="molecule type" value="Genomic_DNA"/>
</dbReference>
<feature type="transmembrane region" description="Helical" evidence="7">
    <location>
        <begin position="133"/>
        <end position="158"/>
    </location>
</feature>
<feature type="transmembrane region" description="Helical" evidence="7">
    <location>
        <begin position="304"/>
        <end position="327"/>
    </location>
</feature>
<evidence type="ECO:0000256" key="2">
    <source>
        <dbReference type="ARBA" id="ARBA00022448"/>
    </source>
</evidence>
<dbReference type="PANTHER" id="PTHR43163">
    <property type="entry name" value="DIPEPTIDE TRANSPORT SYSTEM PERMEASE PROTEIN DPPB-RELATED"/>
    <property type="match status" value="1"/>
</dbReference>
<keyword evidence="6 7" id="KW-0472">Membrane</keyword>
<feature type="transmembrane region" description="Helical" evidence="7">
    <location>
        <begin position="197"/>
        <end position="214"/>
    </location>
</feature>
<dbReference type="InterPro" id="IPR000515">
    <property type="entry name" value="MetI-like"/>
</dbReference>
<dbReference type="CDD" id="cd06261">
    <property type="entry name" value="TM_PBP2"/>
    <property type="match status" value="1"/>
</dbReference>
<dbReference type="KEGG" id="fwa:DCMF_11715"/>
<keyword evidence="5 7" id="KW-1133">Transmembrane helix</keyword>
<proteinExistence type="inferred from homology"/>
<feature type="transmembrane region" description="Helical" evidence="7">
    <location>
        <begin position="7"/>
        <end position="29"/>
    </location>
</feature>
<keyword evidence="3" id="KW-1003">Cell membrane</keyword>
<dbReference type="Pfam" id="PF19300">
    <property type="entry name" value="BPD_transp_1_N"/>
    <property type="match status" value="1"/>
</dbReference>
<comment type="similarity">
    <text evidence="7">Belongs to the binding-protein-dependent transport system permease family.</text>
</comment>
<evidence type="ECO:0000256" key="4">
    <source>
        <dbReference type="ARBA" id="ARBA00022692"/>
    </source>
</evidence>
<evidence type="ECO:0000256" key="7">
    <source>
        <dbReference type="RuleBase" id="RU363032"/>
    </source>
</evidence>
<evidence type="ECO:0000259" key="8">
    <source>
        <dbReference type="PROSITE" id="PS50928"/>
    </source>
</evidence>
<dbReference type="Pfam" id="PF00528">
    <property type="entry name" value="BPD_transp_1"/>
    <property type="match status" value="1"/>
</dbReference>
<feature type="domain" description="ABC transmembrane type-1" evidence="8">
    <location>
        <begin position="94"/>
        <end position="324"/>
    </location>
</feature>
<evidence type="ECO:0000256" key="6">
    <source>
        <dbReference type="ARBA" id="ARBA00023136"/>
    </source>
</evidence>
<organism evidence="9 10">
    <name type="scientific">Formimonas warabiya</name>
    <dbReference type="NCBI Taxonomy" id="1761012"/>
    <lineage>
        <taxon>Bacteria</taxon>
        <taxon>Bacillati</taxon>
        <taxon>Bacillota</taxon>
        <taxon>Clostridia</taxon>
        <taxon>Eubacteriales</taxon>
        <taxon>Peptococcaceae</taxon>
        <taxon>Candidatus Formimonas</taxon>
    </lineage>
</organism>
<evidence type="ECO:0000313" key="9">
    <source>
        <dbReference type="EMBL" id="ATW28558.1"/>
    </source>
</evidence>
<dbReference type="InterPro" id="IPR035906">
    <property type="entry name" value="MetI-like_sf"/>
</dbReference>
<evidence type="ECO:0000256" key="3">
    <source>
        <dbReference type="ARBA" id="ARBA00022475"/>
    </source>
</evidence>
<dbReference type="InterPro" id="IPR045621">
    <property type="entry name" value="BPD_transp_1_N"/>
</dbReference>
<dbReference type="GO" id="GO:0005886">
    <property type="term" value="C:plasma membrane"/>
    <property type="evidence" value="ECO:0007669"/>
    <property type="project" value="UniProtKB-SubCell"/>
</dbReference>
<evidence type="ECO:0000313" key="10">
    <source>
        <dbReference type="Proteomes" id="UP000323521"/>
    </source>
</evidence>